<comment type="caution">
    <text evidence="9">The sequence shown here is derived from an EMBL/GenBank/DDBJ whole genome shotgun (WGS) entry which is preliminary data.</text>
</comment>
<evidence type="ECO:0000256" key="3">
    <source>
        <dbReference type="ARBA" id="ARBA00022737"/>
    </source>
</evidence>
<feature type="repeat" description="WD" evidence="6">
    <location>
        <begin position="276"/>
        <end position="311"/>
    </location>
</feature>
<sequence>MASRKQPTWRGKKKRQRFAPMDTAESKDPVYFEGVMEDEEEQQEEGPKSVYLPSIRPLKEDEELVMNEEAYELYHQAQTGAPCLSFDVILDNSGDNRSDYPLDMLLCAGTQTDILQNNRLIVMKMHNLHRLKKKKAVSDSESSESESEDEEEIQNRTPQMELAMVSHFGNVNRVRVTTSMNIPVAAVWAEKGLVEIFDLQQQLAAVEDPQVLSTFIREQQSKIIPIYSFSGHMTEGFSLDWSPRAAGRLISGDCHKNIHLWNPAEGGVWCVDQTPFAGHTKSVEDLQWSPTEATVFASCSIDSSIRIWDIRAPTKSCMLAVAQAHESDVNVISWNRNDPFLLSGGDDGVLKIWDLRQFQKGDSVAKFKQHAAPITSVEWHPTDSGVFAASGADDQITQWDLSVERDQDQEGESTDPGLASIPPQLLFIHQGEKDVKEIHWHPHYPGVLVSTALSGFNVFRTISV</sequence>
<dbReference type="EMBL" id="DYDO01000011">
    <property type="protein sequence ID" value="DBA15922.1"/>
    <property type="molecule type" value="Genomic_DNA"/>
</dbReference>
<evidence type="ECO:0000256" key="1">
    <source>
        <dbReference type="ARBA" id="ARBA00004123"/>
    </source>
</evidence>
<evidence type="ECO:0000256" key="6">
    <source>
        <dbReference type="PROSITE-ProRule" id="PRU00221"/>
    </source>
</evidence>
<evidence type="ECO:0000256" key="5">
    <source>
        <dbReference type="ARBA" id="ARBA00040876"/>
    </source>
</evidence>
<evidence type="ECO:0000259" key="8">
    <source>
        <dbReference type="Pfam" id="PF12265"/>
    </source>
</evidence>
<dbReference type="GO" id="GO:0005730">
    <property type="term" value="C:nucleolus"/>
    <property type="evidence" value="ECO:0007669"/>
    <property type="project" value="TreeGrafter"/>
</dbReference>
<dbReference type="InterPro" id="IPR015943">
    <property type="entry name" value="WD40/YVTN_repeat-like_dom_sf"/>
</dbReference>
<accession>A0AAV2ZWN9</accession>
<feature type="domain" description="Histone-binding protein RBBP4-like N-terminal" evidence="8">
    <location>
        <begin position="61"/>
        <end position="129"/>
    </location>
</feature>
<reference evidence="9" key="1">
    <citation type="thesis" date="2020" institute="ProQuest LLC" country="789 East Eisenhower Parkway, Ann Arbor, MI, USA">
        <title>Comparative Genomics and Chromosome Evolution.</title>
        <authorList>
            <person name="Mudd A.B."/>
        </authorList>
    </citation>
    <scope>NUCLEOTIDE SEQUENCE</scope>
    <source>
        <strain evidence="9">1538</strain>
        <tissue evidence="9">Blood</tissue>
    </source>
</reference>
<gene>
    <name evidence="9" type="ORF">GDO54_003376</name>
</gene>
<dbReference type="Proteomes" id="UP001181693">
    <property type="component" value="Unassembled WGS sequence"/>
</dbReference>
<dbReference type="SUPFAM" id="SSF50978">
    <property type="entry name" value="WD40 repeat-like"/>
    <property type="match status" value="1"/>
</dbReference>
<feature type="repeat" description="WD" evidence="6">
    <location>
        <begin position="367"/>
        <end position="409"/>
    </location>
</feature>
<evidence type="ECO:0000313" key="9">
    <source>
        <dbReference type="EMBL" id="DBA15922.1"/>
    </source>
</evidence>
<dbReference type="SMART" id="SM00320">
    <property type="entry name" value="WD40"/>
    <property type="match status" value="5"/>
</dbReference>
<dbReference type="PROSITE" id="PS50294">
    <property type="entry name" value="WD_REPEATS_REGION"/>
    <property type="match status" value="3"/>
</dbReference>
<dbReference type="InterPro" id="IPR051972">
    <property type="entry name" value="Glutamate-rich_WD_repeat"/>
</dbReference>
<dbReference type="PROSITE" id="PS00678">
    <property type="entry name" value="WD_REPEATS_1"/>
    <property type="match status" value="1"/>
</dbReference>
<dbReference type="InterPro" id="IPR019775">
    <property type="entry name" value="WD40_repeat_CS"/>
</dbReference>
<dbReference type="InterPro" id="IPR022052">
    <property type="entry name" value="Histone-bd_RBBP4-like_N"/>
</dbReference>
<dbReference type="Pfam" id="PF12265">
    <property type="entry name" value="CAF1C_H4-bd"/>
    <property type="match status" value="1"/>
</dbReference>
<feature type="region of interest" description="Disordered" evidence="7">
    <location>
        <begin position="1"/>
        <end position="28"/>
    </location>
</feature>
<feature type="repeat" description="WD" evidence="6">
    <location>
        <begin position="322"/>
        <end position="356"/>
    </location>
</feature>
<dbReference type="InterPro" id="IPR020472">
    <property type="entry name" value="WD40_PAC1"/>
</dbReference>
<protein>
    <recommendedName>
        <fullName evidence="5">Glutamate-rich WD repeat-containing protein 1</fullName>
    </recommendedName>
</protein>
<dbReference type="InterPro" id="IPR036322">
    <property type="entry name" value="WD40_repeat_dom_sf"/>
</dbReference>
<feature type="compositionally biased region" description="Acidic residues" evidence="7">
    <location>
        <begin position="141"/>
        <end position="152"/>
    </location>
</feature>
<evidence type="ECO:0000313" key="10">
    <source>
        <dbReference type="Proteomes" id="UP001181693"/>
    </source>
</evidence>
<dbReference type="PROSITE" id="PS50082">
    <property type="entry name" value="WD_REPEATS_2"/>
    <property type="match status" value="3"/>
</dbReference>
<dbReference type="GO" id="GO:0042254">
    <property type="term" value="P:ribosome biogenesis"/>
    <property type="evidence" value="ECO:0007669"/>
    <property type="project" value="TreeGrafter"/>
</dbReference>
<proteinExistence type="predicted"/>
<keyword evidence="2 6" id="KW-0853">WD repeat</keyword>
<name>A0AAV2ZWN9_PYXAD</name>
<organism evidence="9 10">
    <name type="scientific">Pyxicephalus adspersus</name>
    <name type="common">African bullfrog</name>
    <dbReference type="NCBI Taxonomy" id="30357"/>
    <lineage>
        <taxon>Eukaryota</taxon>
        <taxon>Metazoa</taxon>
        <taxon>Chordata</taxon>
        <taxon>Craniata</taxon>
        <taxon>Vertebrata</taxon>
        <taxon>Euteleostomi</taxon>
        <taxon>Amphibia</taxon>
        <taxon>Batrachia</taxon>
        <taxon>Anura</taxon>
        <taxon>Neobatrachia</taxon>
        <taxon>Ranoidea</taxon>
        <taxon>Pyxicephalidae</taxon>
        <taxon>Pyxicephalinae</taxon>
        <taxon>Pyxicephalus</taxon>
    </lineage>
</organism>
<keyword evidence="4" id="KW-0539">Nucleus</keyword>
<dbReference type="Gene3D" id="2.130.10.10">
    <property type="entry name" value="YVTN repeat-like/Quinoprotein amine dehydrogenase"/>
    <property type="match status" value="1"/>
</dbReference>
<keyword evidence="10" id="KW-1185">Reference proteome</keyword>
<dbReference type="PANTHER" id="PTHR45903:SF1">
    <property type="entry name" value="GLUTAMATE-RICH WD REPEAT-CONTAINING PROTEIN 1"/>
    <property type="match status" value="1"/>
</dbReference>
<keyword evidence="3" id="KW-0677">Repeat</keyword>
<feature type="region of interest" description="Disordered" evidence="7">
    <location>
        <begin position="133"/>
        <end position="155"/>
    </location>
</feature>
<comment type="subcellular location">
    <subcellularLocation>
        <location evidence="1">Nucleus</location>
    </subcellularLocation>
</comment>
<dbReference type="Pfam" id="PF00400">
    <property type="entry name" value="WD40"/>
    <property type="match status" value="3"/>
</dbReference>
<dbReference type="PANTHER" id="PTHR45903">
    <property type="entry name" value="GLUTAMATE-RICH WD REPEAT-CONTAINING PROTEIN 1"/>
    <property type="match status" value="1"/>
</dbReference>
<dbReference type="AlphaFoldDB" id="A0AAV2ZWN9"/>
<evidence type="ECO:0000256" key="7">
    <source>
        <dbReference type="SAM" id="MobiDB-lite"/>
    </source>
</evidence>
<evidence type="ECO:0000256" key="2">
    <source>
        <dbReference type="ARBA" id="ARBA00022574"/>
    </source>
</evidence>
<dbReference type="InterPro" id="IPR001680">
    <property type="entry name" value="WD40_rpt"/>
</dbReference>
<evidence type="ECO:0000256" key="4">
    <source>
        <dbReference type="ARBA" id="ARBA00023242"/>
    </source>
</evidence>
<dbReference type="PRINTS" id="PR00320">
    <property type="entry name" value="GPROTEINBRPT"/>
</dbReference>